<comment type="caution">
    <text evidence="2">The sequence shown here is derived from an EMBL/GenBank/DDBJ whole genome shotgun (WGS) entry which is preliminary data.</text>
</comment>
<protein>
    <submittedName>
        <fullName evidence="2">Uncharacterized protein</fullName>
    </submittedName>
</protein>
<gene>
    <name evidence="2" type="ORF">LSCM1_04697</name>
</gene>
<feature type="region of interest" description="Disordered" evidence="1">
    <location>
        <begin position="903"/>
        <end position="924"/>
    </location>
</feature>
<feature type="compositionally biased region" description="Low complexity" evidence="1">
    <location>
        <begin position="808"/>
        <end position="836"/>
    </location>
</feature>
<feature type="compositionally biased region" description="Low complexity" evidence="1">
    <location>
        <begin position="158"/>
        <end position="168"/>
    </location>
</feature>
<sequence>MPSPASSTVHSEGADSYVLLSGAHSSYSATSHERRATGPSRRRGRASERSMRRSVEFTEVPQTELEEKDLCDDAHKRVDGKACSNTPPCPPCHEVKGDAHRCTTSTSLRCCSRVEVAEGAPYTDITYEAERSIGLSRATCSASPILPPRPGARAGEEAALSSRSTASSPAPAAPVVIVVSGDSSTPSSSFMAKSSLSTTQRGGGASTGGDSSVVQPPPSAPLFVSDSLAVLSAEQMEAALQLYVERGGVDADEVTAALQALPWYTTAAPRALPASVDARVTIEDVGEEAEQQLLDPESWLRTVAAATASAVAAAGSDVPAGAVASPSATRVASTGVAHKTQRRDSTAREAPTTVSRLSDLSDPSAPAPVERTVEKRCCSVELASEAVDAAEGTFAGRGRRPSAGIDAEMGGRSRSRDADSDGVTLPEKGADCRHVFTDRKLAYNDADNSEPRVARVERPVSLPRLAPRPRSGYAQHRPQPQPHQLAPSLTSDGQGHQGSSYRSSTSPMRSSLGDRGPSHTTSPASSQTYSPASAAVEMAETAVDPGASTFASASTTTAGMRNLFHYCLQAPLATASSTLRVSDWHALLEQLGQDGHQKMPPQPILDDVARTIAHTMHSEGHPGGLTLSDFTRVVQRQLQEIRADMIAPASSDAADGDGTALWEEGTLRFPTHPKYVLTVPVPASAASVQSTSFPSRRGIRRSSPRTLTPVLGSSHWRVLPTWCIALAGLCPMEMSRVCPVPVVRYLRSVGLIRAVLEAIMQRLQLELDATPEYLAPMVSDAGKATQSPSGSLAVDSFAWQPQREGSGRSRSGSSALPLSGASAVAGPSSSAVVTGSDVGASGDGDWPWKERPVWCSAASDNRFRREKQSRCRAASNTAAAPEEGGGDGDSAAIASAPFHRITTGSRRSDAGIAGPASGDAAKSHYLDQRPLDEISASVVARAKARRVMDTLRRHTVPINRYECFARVESEVEPARGPMCFVSKEGLKGVLRGDGNTDSDEDSDAMPDMIAALTYDPRGEMVMGVGGAATKGGGVGMDRARSSRHPPPRPRMPSSNVLPIVIVGATRATMPMRRRAPKVCAGRALSPPQPVPCMFRMSGLLSTALPRRQEEELVHRLSKPVCDPAAMSLRAVSAGHADARGHAVDTTGAVATSGPGLTNAKAMEGHPTLSASRPPSGSTVEHHHWRHSYLMRHKSAGDTASLAGQSPSRNDRHRQRSRPSSAWTDPYYASVCASQRDQPPSPLVSRTSSGVAGASKLTEMQSRGFFFDVPSVLVAAPLSSTAAAAAAAQVITSGGAPCTSLSARVVLPQPSATQRLKGRRTAPNGAPRGATRSRSAAPLRAMAKGGCAGGRRARSTSNNAAAKPAQHRSCSRSPPPCPRDAPQHGRAAAHPYGLDNDSSPTAGDTAAAVHPRASLPHSQPHMSLYERRLHRQLQLAYTDDHISCRTK</sequence>
<evidence type="ECO:0000313" key="3">
    <source>
        <dbReference type="Proteomes" id="UP000673552"/>
    </source>
</evidence>
<feature type="compositionally biased region" description="Basic and acidic residues" evidence="1">
    <location>
        <begin position="449"/>
        <end position="458"/>
    </location>
</feature>
<feature type="region of interest" description="Disordered" evidence="1">
    <location>
        <begin position="25"/>
        <end position="61"/>
    </location>
</feature>
<feature type="region of interest" description="Disordered" evidence="1">
    <location>
        <begin position="320"/>
        <end position="372"/>
    </location>
</feature>
<feature type="compositionally biased region" description="Polar residues" evidence="1">
    <location>
        <begin position="190"/>
        <end position="200"/>
    </location>
</feature>
<name>A0A836KKX7_9TRYP</name>
<evidence type="ECO:0000256" key="1">
    <source>
        <dbReference type="SAM" id="MobiDB-lite"/>
    </source>
</evidence>
<reference evidence="2 3" key="1">
    <citation type="submission" date="2021-03" db="EMBL/GenBank/DDBJ databases">
        <title>Leishmania (Mundinia) martiniquensis Genome sequencing and assembly.</title>
        <authorList>
            <person name="Almutairi H."/>
            <person name="Gatherer D."/>
        </authorList>
    </citation>
    <scope>NUCLEOTIDE SEQUENCE [LARGE SCALE GENOMIC DNA]</scope>
    <source>
        <strain evidence="2">LSCM1</strain>
    </source>
</reference>
<accession>A0A836KKX7</accession>
<feature type="region of interest" description="Disordered" evidence="1">
    <location>
        <begin position="142"/>
        <end position="168"/>
    </location>
</feature>
<feature type="compositionally biased region" description="Low complexity" evidence="1">
    <location>
        <begin position="499"/>
        <end position="511"/>
    </location>
</feature>
<feature type="region of interest" description="Disordered" evidence="1">
    <location>
        <begin position="448"/>
        <end position="535"/>
    </location>
</feature>
<feature type="region of interest" description="Disordered" evidence="1">
    <location>
        <begin position="1029"/>
        <end position="1054"/>
    </location>
</feature>
<feature type="compositionally biased region" description="Basic and acidic residues" evidence="1">
    <location>
        <begin position="45"/>
        <end position="56"/>
    </location>
</feature>
<feature type="region of interest" description="Disordered" evidence="1">
    <location>
        <begin position="1146"/>
        <end position="1182"/>
    </location>
</feature>
<feature type="region of interest" description="Disordered" evidence="1">
    <location>
        <begin position="188"/>
        <end position="217"/>
    </location>
</feature>
<dbReference type="EMBL" id="JAFEUZ010000021">
    <property type="protein sequence ID" value="KAG5479434.1"/>
    <property type="molecule type" value="Genomic_DNA"/>
</dbReference>
<dbReference type="KEGG" id="lmat:92514704"/>
<dbReference type="GeneID" id="92514704"/>
<feature type="compositionally biased region" description="Polar residues" evidence="1">
    <location>
        <begin position="1168"/>
        <end position="1178"/>
    </location>
</feature>
<proteinExistence type="predicted"/>
<dbReference type="Proteomes" id="UP000673552">
    <property type="component" value="Chromosome 21"/>
</dbReference>
<organism evidence="2 3">
    <name type="scientific">Leishmania martiniquensis</name>
    <dbReference type="NCBI Taxonomy" id="1580590"/>
    <lineage>
        <taxon>Eukaryota</taxon>
        <taxon>Discoba</taxon>
        <taxon>Euglenozoa</taxon>
        <taxon>Kinetoplastea</taxon>
        <taxon>Metakinetoplastina</taxon>
        <taxon>Trypanosomatida</taxon>
        <taxon>Trypanosomatidae</taxon>
        <taxon>Leishmaniinae</taxon>
        <taxon>Leishmania</taxon>
    </lineage>
</organism>
<feature type="compositionally biased region" description="Basic and acidic residues" evidence="1">
    <location>
        <begin position="409"/>
        <end position="419"/>
    </location>
</feature>
<feature type="compositionally biased region" description="Polar residues" evidence="1">
    <location>
        <begin position="518"/>
        <end position="531"/>
    </location>
</feature>
<feature type="compositionally biased region" description="Polar residues" evidence="1">
    <location>
        <begin position="487"/>
        <end position="498"/>
    </location>
</feature>
<feature type="region of interest" description="Disordered" evidence="1">
    <location>
        <begin position="1196"/>
        <end position="1223"/>
    </location>
</feature>
<keyword evidence="3" id="KW-1185">Reference proteome</keyword>
<feature type="region of interest" description="Disordered" evidence="1">
    <location>
        <begin position="393"/>
        <end position="428"/>
    </location>
</feature>
<dbReference type="RefSeq" id="XP_067178989.1">
    <property type="nucleotide sequence ID" value="XM_067322192.1"/>
</dbReference>
<feature type="region of interest" description="Disordered" evidence="1">
    <location>
        <begin position="800"/>
        <end position="845"/>
    </location>
</feature>
<evidence type="ECO:0000313" key="2">
    <source>
        <dbReference type="EMBL" id="KAG5479434.1"/>
    </source>
</evidence>
<feature type="region of interest" description="Disordered" evidence="1">
    <location>
        <begin position="1308"/>
        <end position="1417"/>
    </location>
</feature>
<dbReference type="OrthoDB" id="267521at2759"/>